<dbReference type="AlphaFoldDB" id="A0AAP0HLD3"/>
<name>A0AAP0HLD3_9MAGN</name>
<protein>
    <submittedName>
        <fullName evidence="1">Uncharacterized protein</fullName>
    </submittedName>
</protein>
<keyword evidence="2" id="KW-1185">Reference proteome</keyword>
<dbReference type="Proteomes" id="UP001419268">
    <property type="component" value="Unassembled WGS sequence"/>
</dbReference>
<sequence length="63" mass="7046">MHKLEKKLCPARLCYRRGVEEILGVLGERGLSCLVEHVSLDRDTEVEGPRTGVSKHDGSRCLL</sequence>
<evidence type="ECO:0000313" key="2">
    <source>
        <dbReference type="Proteomes" id="UP001419268"/>
    </source>
</evidence>
<reference evidence="1 2" key="1">
    <citation type="submission" date="2024-01" db="EMBL/GenBank/DDBJ databases">
        <title>Genome assemblies of Stephania.</title>
        <authorList>
            <person name="Yang L."/>
        </authorList>
    </citation>
    <scope>NUCLEOTIDE SEQUENCE [LARGE SCALE GENOMIC DNA]</scope>
    <source>
        <strain evidence="1">JXDWG</strain>
        <tissue evidence="1">Leaf</tissue>
    </source>
</reference>
<comment type="caution">
    <text evidence="1">The sequence shown here is derived from an EMBL/GenBank/DDBJ whole genome shotgun (WGS) entry which is preliminary data.</text>
</comment>
<organism evidence="1 2">
    <name type="scientific">Stephania cephalantha</name>
    <dbReference type="NCBI Taxonomy" id="152367"/>
    <lineage>
        <taxon>Eukaryota</taxon>
        <taxon>Viridiplantae</taxon>
        <taxon>Streptophyta</taxon>
        <taxon>Embryophyta</taxon>
        <taxon>Tracheophyta</taxon>
        <taxon>Spermatophyta</taxon>
        <taxon>Magnoliopsida</taxon>
        <taxon>Ranunculales</taxon>
        <taxon>Menispermaceae</taxon>
        <taxon>Menispermoideae</taxon>
        <taxon>Cissampelideae</taxon>
        <taxon>Stephania</taxon>
    </lineage>
</organism>
<proteinExistence type="predicted"/>
<accession>A0AAP0HLD3</accession>
<evidence type="ECO:0000313" key="1">
    <source>
        <dbReference type="EMBL" id="KAK9088636.1"/>
    </source>
</evidence>
<gene>
    <name evidence="1" type="ORF">Scep_027718</name>
</gene>
<dbReference type="EMBL" id="JBBNAG010000012">
    <property type="protein sequence ID" value="KAK9088636.1"/>
    <property type="molecule type" value="Genomic_DNA"/>
</dbReference>